<name>A0A3D9LCD1_9MICC</name>
<evidence type="ECO:0000313" key="3">
    <source>
        <dbReference type="Proteomes" id="UP000256727"/>
    </source>
</evidence>
<evidence type="ECO:0000313" key="2">
    <source>
        <dbReference type="EMBL" id="REE04018.1"/>
    </source>
</evidence>
<accession>A0A3D9LCD1</accession>
<dbReference type="AlphaFoldDB" id="A0A3D9LCD1"/>
<feature type="region of interest" description="Disordered" evidence="1">
    <location>
        <begin position="314"/>
        <end position="338"/>
    </location>
</feature>
<evidence type="ECO:0000256" key="1">
    <source>
        <dbReference type="SAM" id="MobiDB-lite"/>
    </source>
</evidence>
<proteinExistence type="predicted"/>
<feature type="region of interest" description="Disordered" evidence="1">
    <location>
        <begin position="81"/>
        <end position="107"/>
    </location>
</feature>
<reference evidence="2 3" key="1">
    <citation type="submission" date="2018-07" db="EMBL/GenBank/DDBJ databases">
        <title>Sequencing the genomes of 1000 actinobacteria strains.</title>
        <authorList>
            <person name="Klenk H.-P."/>
        </authorList>
    </citation>
    <scope>NUCLEOTIDE SEQUENCE [LARGE SCALE GENOMIC DNA]</scope>
    <source>
        <strain evidence="2 3">DSM 14442</strain>
    </source>
</reference>
<feature type="compositionally biased region" description="Basic residues" evidence="1">
    <location>
        <begin position="315"/>
        <end position="325"/>
    </location>
</feature>
<comment type="caution">
    <text evidence="2">The sequence shown here is derived from an EMBL/GenBank/DDBJ whole genome shotgun (WGS) entry which is preliminary data.</text>
</comment>
<keyword evidence="3" id="KW-1185">Reference proteome</keyword>
<sequence>MAVRASSPLTVLFVSPPDRDGAVPHGLVGSTPLLSELLCIEVAACAAAVGHRLRVVSRPEWLAAAHAHRAASAPPALILWGLAPGDTADPEPQPGSDGGQGRSEPPIVAVTLDGSSAPPGALCLPSRSQQLCRILARTGPANSEPLARGRAAVVVHDGPGVDGDEHWPGLSWALALLLGGPGRGLLVDAQGPQGSLSARLRALAPPVDRCVSWEGMQDLPVPGPALASHLPGAGGVRWWGWASSESTDGPRTSDHWAQVAVETFPWTVVDVGKDQDRARDWAERGVALLVCTDRGPAAGRQLPADVLLHITPRQRPSRAPRHRDARRGSALAREPAGSVRVKAQDWDGASLASWIRSSRRRSARRLAAEIDLRLDGAGTLEPGWPAAGRTLR</sequence>
<organism evidence="2 3">
    <name type="scientific">Citricoccus muralis</name>
    <dbReference type="NCBI Taxonomy" id="169134"/>
    <lineage>
        <taxon>Bacteria</taxon>
        <taxon>Bacillati</taxon>
        <taxon>Actinomycetota</taxon>
        <taxon>Actinomycetes</taxon>
        <taxon>Micrococcales</taxon>
        <taxon>Micrococcaceae</taxon>
        <taxon>Citricoccus</taxon>
    </lineage>
</organism>
<protein>
    <submittedName>
        <fullName evidence="2">Uncharacterized protein</fullName>
    </submittedName>
</protein>
<dbReference type="EMBL" id="QREH01000001">
    <property type="protein sequence ID" value="REE04018.1"/>
    <property type="molecule type" value="Genomic_DNA"/>
</dbReference>
<gene>
    <name evidence="2" type="ORF">C8E99_1843</name>
</gene>
<dbReference type="Proteomes" id="UP000256727">
    <property type="component" value="Unassembled WGS sequence"/>
</dbReference>